<keyword evidence="1" id="KW-0472">Membrane</keyword>
<gene>
    <name evidence="2" type="ordered locus">Solca_2851</name>
</gene>
<protein>
    <recommendedName>
        <fullName evidence="4">Acyl carrier protein</fullName>
    </recommendedName>
</protein>
<reference evidence="2" key="1">
    <citation type="submission" date="2012-02" db="EMBL/GenBank/DDBJ databases">
        <title>The complete genome of Solitalea canadensis DSM 3403.</title>
        <authorList>
            <consortium name="US DOE Joint Genome Institute (JGI-PGF)"/>
            <person name="Lucas S."/>
            <person name="Copeland A."/>
            <person name="Lapidus A."/>
            <person name="Glavina del Rio T."/>
            <person name="Dalin E."/>
            <person name="Tice H."/>
            <person name="Bruce D."/>
            <person name="Goodwin L."/>
            <person name="Pitluck S."/>
            <person name="Peters L."/>
            <person name="Ovchinnikova G."/>
            <person name="Lu M."/>
            <person name="Kyrpides N."/>
            <person name="Mavromatis K."/>
            <person name="Ivanova N."/>
            <person name="Brettin T."/>
            <person name="Detter J.C."/>
            <person name="Han C."/>
            <person name="Larimer F."/>
            <person name="Land M."/>
            <person name="Hauser L."/>
            <person name="Markowitz V."/>
            <person name="Cheng J.-F."/>
            <person name="Hugenholtz P."/>
            <person name="Woyke T."/>
            <person name="Wu D."/>
            <person name="Spring S."/>
            <person name="Schroeder M."/>
            <person name="Kopitz M."/>
            <person name="Brambilla E."/>
            <person name="Klenk H.-P."/>
            <person name="Eisen J.A."/>
        </authorList>
    </citation>
    <scope>NUCLEOTIDE SEQUENCE</scope>
    <source>
        <strain evidence="2">DSM 3403</strain>
    </source>
</reference>
<dbReference type="Proteomes" id="UP000007590">
    <property type="component" value="Chromosome"/>
</dbReference>
<dbReference type="EMBL" id="CP003349">
    <property type="protein sequence ID" value="AFD07876.1"/>
    <property type="molecule type" value="Genomic_DNA"/>
</dbReference>
<keyword evidence="1" id="KW-1133">Transmembrane helix</keyword>
<dbReference type="KEGG" id="scn:Solca_2851"/>
<evidence type="ECO:0008006" key="4">
    <source>
        <dbReference type="Google" id="ProtNLM"/>
    </source>
</evidence>
<dbReference type="SUPFAM" id="SSF47336">
    <property type="entry name" value="ACP-like"/>
    <property type="match status" value="1"/>
</dbReference>
<keyword evidence="3" id="KW-1185">Reference proteome</keyword>
<name>H8KS88_SOLCM</name>
<accession>H8KS88</accession>
<dbReference type="HOGENOM" id="CLU_1420602_0_0_10"/>
<feature type="transmembrane region" description="Helical" evidence="1">
    <location>
        <begin position="142"/>
        <end position="160"/>
    </location>
</feature>
<evidence type="ECO:0000313" key="2">
    <source>
        <dbReference type="EMBL" id="AFD07876.1"/>
    </source>
</evidence>
<feature type="transmembrane region" description="Helical" evidence="1">
    <location>
        <begin position="112"/>
        <end position="135"/>
    </location>
</feature>
<dbReference type="eggNOG" id="COG0236">
    <property type="taxonomic scope" value="Bacteria"/>
</dbReference>
<dbReference type="RefSeq" id="WP_014681103.1">
    <property type="nucleotide sequence ID" value="NC_017770.1"/>
</dbReference>
<dbReference type="InterPro" id="IPR036736">
    <property type="entry name" value="ACP-like_sf"/>
</dbReference>
<sequence length="191" mass="22346">MGLDSVEILVEVENAFDISIPDREAEIVYTVGDLHDLVWKYVENKINESCLSRSLFYRLRSSFVETFKINQEHFHPNVQLNKIIPQLNRRENWKILQQDLELEFPNLVLPEFWSYTLFTFSSLSIFGSAIVGIIYRGLIVEVTLFPIIGIVATIVLSYLLRFKRTEFNPATIRDFVRRVLALNYRNINKSV</sequence>
<evidence type="ECO:0000313" key="3">
    <source>
        <dbReference type="Proteomes" id="UP000007590"/>
    </source>
</evidence>
<organism evidence="2 3">
    <name type="scientific">Solitalea canadensis (strain ATCC 29591 / DSM 3403 / JCM 21819 / LMG 8368 / NBRC 15130 / NCIMB 12057 / USAM 9D)</name>
    <name type="common">Flexibacter canadensis</name>
    <dbReference type="NCBI Taxonomy" id="929556"/>
    <lineage>
        <taxon>Bacteria</taxon>
        <taxon>Pseudomonadati</taxon>
        <taxon>Bacteroidota</taxon>
        <taxon>Sphingobacteriia</taxon>
        <taxon>Sphingobacteriales</taxon>
        <taxon>Sphingobacteriaceae</taxon>
        <taxon>Solitalea</taxon>
    </lineage>
</organism>
<keyword evidence="1" id="KW-0812">Transmembrane</keyword>
<evidence type="ECO:0000256" key="1">
    <source>
        <dbReference type="SAM" id="Phobius"/>
    </source>
</evidence>
<dbReference type="Gene3D" id="1.10.1200.10">
    <property type="entry name" value="ACP-like"/>
    <property type="match status" value="1"/>
</dbReference>
<dbReference type="STRING" id="929556.Solca_2851"/>
<dbReference type="AlphaFoldDB" id="H8KS88"/>
<dbReference type="OrthoDB" id="883085at2"/>
<proteinExistence type="predicted"/>